<feature type="compositionally biased region" description="Polar residues" evidence="1">
    <location>
        <begin position="122"/>
        <end position="132"/>
    </location>
</feature>
<reference evidence="2" key="1">
    <citation type="submission" date="2020-05" db="EMBL/GenBank/DDBJ databases">
        <authorList>
            <person name="Chiriac C."/>
            <person name="Salcher M."/>
            <person name="Ghai R."/>
            <person name="Kavagutti S V."/>
        </authorList>
    </citation>
    <scope>NUCLEOTIDE SEQUENCE</scope>
</reference>
<organism evidence="2">
    <name type="scientific">freshwater metagenome</name>
    <dbReference type="NCBI Taxonomy" id="449393"/>
    <lineage>
        <taxon>unclassified sequences</taxon>
        <taxon>metagenomes</taxon>
        <taxon>ecological metagenomes</taxon>
    </lineage>
</organism>
<accession>A0A6J6U9K4</accession>
<gene>
    <name evidence="2" type="ORF">UFOPK2852_00500</name>
</gene>
<feature type="region of interest" description="Disordered" evidence="1">
    <location>
        <begin position="110"/>
        <end position="144"/>
    </location>
</feature>
<evidence type="ECO:0000313" key="2">
    <source>
        <dbReference type="EMBL" id="CAB4755878.1"/>
    </source>
</evidence>
<dbReference type="EMBL" id="CAEZZJ010000042">
    <property type="protein sequence ID" value="CAB4755878.1"/>
    <property type="molecule type" value="Genomic_DNA"/>
</dbReference>
<name>A0A6J6U9K4_9ZZZZ</name>
<dbReference type="AlphaFoldDB" id="A0A6J6U9K4"/>
<protein>
    <submittedName>
        <fullName evidence="2">Unannotated protein</fullName>
    </submittedName>
</protein>
<evidence type="ECO:0000256" key="1">
    <source>
        <dbReference type="SAM" id="MobiDB-lite"/>
    </source>
</evidence>
<sequence>MTPEAELEPIPFQIPKTVNTPSPPSIKPIIWCFAIFSVRKNIKRNIKVVSGVPALIIPARTDVTRCSAYAKRIPGKTFSRSDTNQSAAQVERSVGSLIPRTLTIKRRAIAPSAHLPKATPTGVRNSRPSFMNINEHPHTKPRAK</sequence>
<proteinExistence type="predicted"/>